<dbReference type="RefSeq" id="WP_341406358.1">
    <property type="nucleotide sequence ID" value="NZ_JBBUKT010000008.1"/>
</dbReference>
<keyword evidence="3" id="KW-1185">Reference proteome</keyword>
<protein>
    <recommendedName>
        <fullName evidence="4">HEAT repeat domain-containing protein</fullName>
    </recommendedName>
</protein>
<reference evidence="2 3" key="1">
    <citation type="submission" date="2024-04" db="EMBL/GenBank/DDBJ databases">
        <title>Luteolibacter sp. isolated from soil.</title>
        <authorList>
            <person name="An J."/>
        </authorList>
    </citation>
    <scope>NUCLEOTIDE SEQUENCE [LARGE SCALE GENOMIC DNA]</scope>
    <source>
        <strain evidence="2 3">Y139</strain>
    </source>
</reference>
<dbReference type="Proteomes" id="UP001371305">
    <property type="component" value="Unassembled WGS sequence"/>
</dbReference>
<accession>A0ABU9AXW1</accession>
<evidence type="ECO:0000313" key="3">
    <source>
        <dbReference type="Proteomes" id="UP001371305"/>
    </source>
</evidence>
<proteinExistence type="predicted"/>
<feature type="region of interest" description="Disordered" evidence="1">
    <location>
        <begin position="34"/>
        <end position="59"/>
    </location>
</feature>
<comment type="caution">
    <text evidence="2">The sequence shown here is derived from an EMBL/GenBank/DDBJ whole genome shotgun (WGS) entry which is preliminary data.</text>
</comment>
<name>A0ABU9AXW1_9BACT</name>
<dbReference type="EMBL" id="JBBUKT010000008">
    <property type="protein sequence ID" value="MEK7952602.1"/>
    <property type="molecule type" value="Genomic_DNA"/>
</dbReference>
<organism evidence="2 3">
    <name type="scientific">Luteolibacter soli</name>
    <dbReference type="NCBI Taxonomy" id="3135280"/>
    <lineage>
        <taxon>Bacteria</taxon>
        <taxon>Pseudomonadati</taxon>
        <taxon>Verrucomicrobiota</taxon>
        <taxon>Verrucomicrobiia</taxon>
        <taxon>Verrucomicrobiales</taxon>
        <taxon>Verrucomicrobiaceae</taxon>
        <taxon>Luteolibacter</taxon>
    </lineage>
</organism>
<gene>
    <name evidence="2" type="ORF">WKV53_18965</name>
</gene>
<evidence type="ECO:0000313" key="2">
    <source>
        <dbReference type="EMBL" id="MEK7952602.1"/>
    </source>
</evidence>
<feature type="compositionally biased region" description="Basic and acidic residues" evidence="1">
    <location>
        <begin position="38"/>
        <end position="59"/>
    </location>
</feature>
<evidence type="ECO:0000256" key="1">
    <source>
        <dbReference type="SAM" id="MobiDB-lite"/>
    </source>
</evidence>
<evidence type="ECO:0008006" key="4">
    <source>
        <dbReference type="Google" id="ProtNLM"/>
    </source>
</evidence>
<sequence length="391" mass="42607">MFSIFWAGVIFGSKRERAAQASVRLASSKAEHQVQFASEDRDRNPPKRVERSDKAPQKRKSVDAILAEFSGLRERLTGRELEQAQFTLIDEAKSSLRGEDALRFLEELMAHGSDNAVVYGIQMCAMDILLGDLPKGLELILAKEANPDNLKLARAAGYGVSSWGQYDVGKLLQGYPDSKLRDAIVAGYLQSRARSGNISAEDVRKFWTLVEQGLARNKDVYSTLAEAGKDTDFAGILAKATQLDEGQRAETSRAVVAGWSQENPAACAVFLKGQIGQLAGGDNQPAKELVQQVELLVTNWVPNNSRQAAEWVSSLPAGEFYDAGAGRLSMKLMSRNPEEGLAYASSISDPGLKRSALELSRDWASRMNDANLLEKVNGLLSTLPEGGEEAE</sequence>